<dbReference type="Pfam" id="PF00149">
    <property type="entry name" value="Metallophos"/>
    <property type="match status" value="1"/>
</dbReference>
<evidence type="ECO:0000313" key="3">
    <source>
        <dbReference type="Proteomes" id="UP001646157"/>
    </source>
</evidence>
<gene>
    <name evidence="2" type="ORF">JOC86_000141</name>
</gene>
<dbReference type="PANTHER" id="PTHR43143">
    <property type="entry name" value="METALLOPHOSPHOESTERASE, CALCINEURIN SUPERFAMILY"/>
    <property type="match status" value="1"/>
</dbReference>
<feature type="domain" description="Calcineurin-like phosphoesterase" evidence="1">
    <location>
        <begin position="43"/>
        <end position="242"/>
    </location>
</feature>
<organism evidence="2 3">
    <name type="scientific">Rossellomorea pakistanensis</name>
    <dbReference type="NCBI Taxonomy" id="992288"/>
    <lineage>
        <taxon>Bacteria</taxon>
        <taxon>Bacillati</taxon>
        <taxon>Bacillota</taxon>
        <taxon>Bacilli</taxon>
        <taxon>Bacillales</taxon>
        <taxon>Bacillaceae</taxon>
        <taxon>Rossellomorea</taxon>
    </lineage>
</organism>
<dbReference type="RefSeq" id="WP_205167865.1">
    <property type="nucleotide sequence ID" value="NZ_JAFBDZ010000001.1"/>
</dbReference>
<comment type="caution">
    <text evidence="2">The sequence shown here is derived from an EMBL/GenBank/DDBJ whole genome shotgun (WGS) entry which is preliminary data.</text>
</comment>
<name>A0ABS2N710_9BACI</name>
<keyword evidence="3" id="KW-1185">Reference proteome</keyword>
<evidence type="ECO:0000259" key="1">
    <source>
        <dbReference type="Pfam" id="PF00149"/>
    </source>
</evidence>
<dbReference type="PANTHER" id="PTHR43143:SF1">
    <property type="entry name" value="SERINE_THREONINE-PROTEIN PHOSPHATASE CPPED1"/>
    <property type="match status" value="1"/>
</dbReference>
<dbReference type="InterPro" id="IPR029052">
    <property type="entry name" value="Metallo-depent_PP-like"/>
</dbReference>
<protein>
    <submittedName>
        <fullName evidence="2">3',5'-cyclic AMP phosphodiesterase CpdA</fullName>
    </submittedName>
</protein>
<dbReference type="Proteomes" id="UP001646157">
    <property type="component" value="Unassembled WGS sequence"/>
</dbReference>
<accession>A0ABS2N710</accession>
<dbReference type="EMBL" id="JAFBDZ010000001">
    <property type="protein sequence ID" value="MBM7583604.1"/>
    <property type="molecule type" value="Genomic_DNA"/>
</dbReference>
<dbReference type="SUPFAM" id="SSF56300">
    <property type="entry name" value="Metallo-dependent phosphatases"/>
    <property type="match status" value="1"/>
</dbReference>
<reference evidence="2 3" key="1">
    <citation type="submission" date="2021-01" db="EMBL/GenBank/DDBJ databases">
        <title>Genomic Encyclopedia of Type Strains, Phase IV (KMG-IV): sequencing the most valuable type-strain genomes for metagenomic binning, comparative biology and taxonomic classification.</title>
        <authorList>
            <person name="Goeker M."/>
        </authorList>
    </citation>
    <scope>NUCLEOTIDE SEQUENCE [LARGE SCALE GENOMIC DNA]</scope>
    <source>
        <strain evidence="2 3">DSM 24834</strain>
    </source>
</reference>
<evidence type="ECO:0000313" key="2">
    <source>
        <dbReference type="EMBL" id="MBM7583604.1"/>
    </source>
</evidence>
<dbReference type="InterPro" id="IPR004843">
    <property type="entry name" value="Calcineurin-like_PHP"/>
</dbReference>
<dbReference type="Gene3D" id="3.60.21.10">
    <property type="match status" value="1"/>
</dbReference>
<sequence length="319" mass="37024">MIKRFISFILLVVMALVYPSTMIKAEEISNGNSDKKPILTFPVISDVQLTVDNERVQKLFHDTLNDLHSINPNSDALIINGDMINDGKKESYQKFLEILNEYPHPEKTYYTIGNHEFFKNDGNEASIQRFLDFTGYDKVYYKKMIKGYPFFFLGSESWGPVGSPTKDSAFLSEEQLKWLEHSLKIHSHSKKPMFVFLHQPLPNTFYGTDIDYYKNAVIQDQELKAILAKYPSTIFISGHMHWDLRFPNMFIQDDFTMVSSGGVDRIWGPDGNGYETIIDSTGSQGLYIEVYKNRVEIKGRNFAKKEWIKEYQHTVYNLE</sequence>
<proteinExistence type="predicted"/>
<dbReference type="InterPro" id="IPR051918">
    <property type="entry name" value="STPP_CPPED1"/>
</dbReference>